<dbReference type="Proteomes" id="UP001161247">
    <property type="component" value="Chromosome 6"/>
</dbReference>
<name>A0AAV1DVJ4_OLDCO</name>
<keyword evidence="2" id="KW-1185">Reference proteome</keyword>
<evidence type="ECO:0000313" key="2">
    <source>
        <dbReference type="Proteomes" id="UP001161247"/>
    </source>
</evidence>
<accession>A0AAV1DVJ4</accession>
<gene>
    <name evidence="1" type="ORF">OLC1_LOCUS18362</name>
</gene>
<evidence type="ECO:0000313" key="1">
    <source>
        <dbReference type="EMBL" id="CAI9110793.1"/>
    </source>
</evidence>
<organism evidence="1 2">
    <name type="scientific">Oldenlandia corymbosa var. corymbosa</name>
    <dbReference type="NCBI Taxonomy" id="529605"/>
    <lineage>
        <taxon>Eukaryota</taxon>
        <taxon>Viridiplantae</taxon>
        <taxon>Streptophyta</taxon>
        <taxon>Embryophyta</taxon>
        <taxon>Tracheophyta</taxon>
        <taxon>Spermatophyta</taxon>
        <taxon>Magnoliopsida</taxon>
        <taxon>eudicotyledons</taxon>
        <taxon>Gunneridae</taxon>
        <taxon>Pentapetalae</taxon>
        <taxon>asterids</taxon>
        <taxon>lamiids</taxon>
        <taxon>Gentianales</taxon>
        <taxon>Rubiaceae</taxon>
        <taxon>Rubioideae</taxon>
        <taxon>Spermacoceae</taxon>
        <taxon>Hedyotis-Oldenlandia complex</taxon>
        <taxon>Oldenlandia</taxon>
    </lineage>
</organism>
<protein>
    <submittedName>
        <fullName evidence="1">OLC1v1010877C1</fullName>
    </submittedName>
</protein>
<sequence>MHPFTGDIFFSTDYGTVAKEKNVFAENGGTEKPGFVTKPNPGKRVPMNLLLNPDVSEVSIPTVTIASTAQTRTTNSKYSVSRQSSTLCEYSGRSNGTATKFTMNRRKAQPDAWFSCLKRGTCSGAKSPEKERAASYEATVIEKTFVVESLRQLWGDKHQPGSLSAFTCHNQEASLLEHLISHDLRYFHIQEITPMEVVVPVTSSPHHVELSVSEQNATYALMALVKQISADYAVIREISTVNAKADYKGKLSMNI</sequence>
<reference evidence="1" key="1">
    <citation type="submission" date="2023-03" db="EMBL/GenBank/DDBJ databases">
        <authorList>
            <person name="Julca I."/>
        </authorList>
    </citation>
    <scope>NUCLEOTIDE SEQUENCE</scope>
</reference>
<dbReference type="AlphaFoldDB" id="A0AAV1DVJ4"/>
<dbReference type="EMBL" id="OX459123">
    <property type="protein sequence ID" value="CAI9110793.1"/>
    <property type="molecule type" value="Genomic_DNA"/>
</dbReference>
<proteinExistence type="predicted"/>